<dbReference type="PANTHER" id="PTHR46268">
    <property type="entry name" value="STRESS RESPONSE PROTEIN NHAX"/>
    <property type="match status" value="1"/>
</dbReference>
<dbReference type="Proteomes" id="UP000663586">
    <property type="component" value="Chromosome"/>
</dbReference>
<name>A0A897MNM9_9EURY</name>
<feature type="domain" description="UspA" evidence="2">
    <location>
        <begin position="1"/>
        <end position="139"/>
    </location>
</feature>
<dbReference type="InterPro" id="IPR006015">
    <property type="entry name" value="Universal_stress_UspA"/>
</dbReference>
<dbReference type="Pfam" id="PF00582">
    <property type="entry name" value="Usp"/>
    <property type="match status" value="1"/>
</dbReference>
<comment type="similarity">
    <text evidence="1">Belongs to the universal stress protein A family.</text>
</comment>
<dbReference type="InterPro" id="IPR014729">
    <property type="entry name" value="Rossmann-like_a/b/a_fold"/>
</dbReference>
<dbReference type="Gene3D" id="3.40.50.620">
    <property type="entry name" value="HUPs"/>
    <property type="match status" value="1"/>
</dbReference>
<keyword evidence="4" id="KW-1185">Reference proteome</keyword>
<dbReference type="SUPFAM" id="SSF52402">
    <property type="entry name" value="Adenine nucleotide alpha hydrolases-like"/>
    <property type="match status" value="1"/>
</dbReference>
<reference evidence="3" key="1">
    <citation type="submission" date="2020-11" db="EMBL/GenBank/DDBJ databases">
        <title>Carbohydrate-dependent, anaerobic sulfur respiration: A novel catabolism in halophilic archaea.</title>
        <authorList>
            <person name="Sorokin D.Y."/>
            <person name="Messina E."/>
            <person name="Smedile F."/>
            <person name="La Cono V."/>
            <person name="Hallsworth J.E."/>
            <person name="Yakimov M.M."/>
        </authorList>
    </citation>
    <scope>NUCLEOTIDE SEQUENCE</scope>
    <source>
        <strain evidence="3">AArc-S</strain>
    </source>
</reference>
<evidence type="ECO:0000259" key="2">
    <source>
        <dbReference type="Pfam" id="PF00582"/>
    </source>
</evidence>
<sequence>MASRVLVAVDGSEQSTAALEHAIVEHPEAELIAVHVIDILAGMYGEHYIDYQEIRTGQEQRAEGLLNNAEEVAAEHDRELTTETIIGKPATGIVDAAEEHDVDLIVIGSRGRSGVSRVLLGSVAETVVRRSPVPVTVVR</sequence>
<dbReference type="KEGG" id="hara:AArcS_0935"/>
<evidence type="ECO:0000313" key="3">
    <source>
        <dbReference type="EMBL" id="QSG02157.1"/>
    </source>
</evidence>
<dbReference type="CDD" id="cd00293">
    <property type="entry name" value="USP-like"/>
    <property type="match status" value="1"/>
</dbReference>
<dbReference type="AlphaFoldDB" id="A0A897MNM9"/>
<accession>A0A897MNM9</accession>
<dbReference type="PANTHER" id="PTHR46268:SF24">
    <property type="entry name" value="UNIVERSAL STRESS PROTEIN"/>
    <property type="match status" value="1"/>
</dbReference>
<dbReference type="GeneID" id="70684321"/>
<dbReference type="PRINTS" id="PR01438">
    <property type="entry name" value="UNVRSLSTRESS"/>
</dbReference>
<proteinExistence type="inferred from homology"/>
<dbReference type="EMBL" id="CP064786">
    <property type="protein sequence ID" value="QSG02157.1"/>
    <property type="molecule type" value="Genomic_DNA"/>
</dbReference>
<evidence type="ECO:0000313" key="4">
    <source>
        <dbReference type="Proteomes" id="UP000663586"/>
    </source>
</evidence>
<protein>
    <submittedName>
        <fullName evidence="3">Nucleotide-binding protein, UspA family</fullName>
    </submittedName>
</protein>
<gene>
    <name evidence="3" type="primary">uspA14</name>
    <name evidence="3" type="ORF">AArcS_0935</name>
</gene>
<organism evidence="3 4">
    <name type="scientific">Natranaeroarchaeum sulfidigenes</name>
    <dbReference type="NCBI Taxonomy" id="2784880"/>
    <lineage>
        <taxon>Archaea</taxon>
        <taxon>Methanobacteriati</taxon>
        <taxon>Methanobacteriota</taxon>
        <taxon>Stenosarchaea group</taxon>
        <taxon>Halobacteria</taxon>
        <taxon>Halobacteriales</taxon>
        <taxon>Natronoarchaeaceae</taxon>
        <taxon>Natranaeroarchaeum</taxon>
    </lineage>
</organism>
<dbReference type="InterPro" id="IPR006016">
    <property type="entry name" value="UspA"/>
</dbReference>
<dbReference type="RefSeq" id="WP_238479288.1">
    <property type="nucleotide sequence ID" value="NZ_CP064786.1"/>
</dbReference>
<dbReference type="PIRSF" id="PIRSF006276">
    <property type="entry name" value="UspA"/>
    <property type="match status" value="1"/>
</dbReference>
<evidence type="ECO:0000256" key="1">
    <source>
        <dbReference type="ARBA" id="ARBA00008791"/>
    </source>
</evidence>